<evidence type="ECO:0000256" key="1">
    <source>
        <dbReference type="SAM" id="Phobius"/>
    </source>
</evidence>
<dbReference type="Proteomes" id="UP000028878">
    <property type="component" value="Unassembled WGS sequence"/>
</dbReference>
<dbReference type="EMBL" id="CCAE010000002">
    <property type="protein sequence ID" value="CDN86123.1"/>
    <property type="molecule type" value="Genomic_DNA"/>
</dbReference>
<evidence type="ECO:0000313" key="2">
    <source>
        <dbReference type="EMBL" id="CDN86123.1"/>
    </source>
</evidence>
<reference evidence="3" key="1">
    <citation type="submission" date="2014-02" db="EMBL/GenBank/DDBJ databases">
        <authorList>
            <person name="Gan H."/>
        </authorList>
    </citation>
    <scope>NUCLEOTIDE SEQUENCE [LARGE SCALE GENOMIC DNA]</scope>
    <source>
        <strain evidence="3">S1</strain>
    </source>
</reference>
<keyword evidence="1" id="KW-1133">Transmembrane helix</keyword>
<organism evidence="2 3">
    <name type="scientific">Hydrogenophaga intermedia</name>
    <dbReference type="NCBI Taxonomy" id="65786"/>
    <lineage>
        <taxon>Bacteria</taxon>
        <taxon>Pseudomonadati</taxon>
        <taxon>Pseudomonadota</taxon>
        <taxon>Betaproteobacteria</taxon>
        <taxon>Burkholderiales</taxon>
        <taxon>Comamonadaceae</taxon>
        <taxon>Hydrogenophaga</taxon>
    </lineage>
</organism>
<proteinExistence type="predicted"/>
<accession>A0A1L1PDK9</accession>
<gene>
    <name evidence="2" type="ORF">BN948_00523</name>
</gene>
<dbReference type="AlphaFoldDB" id="A0A1L1PDK9"/>
<evidence type="ECO:0000313" key="3">
    <source>
        <dbReference type="Proteomes" id="UP000028878"/>
    </source>
</evidence>
<dbReference type="RefSeq" id="WP_009516595.1">
    <property type="nucleotide sequence ID" value="NZ_CCAE010000002.1"/>
</dbReference>
<sequence length="80" mass="8493">MPPSSTRLPTWTTATPHVPCDSLPMELGDLGDHYQQCSAMHGPAQVLRRGVGLLQGVVAARTVTAAALIALVCALWWVVT</sequence>
<keyword evidence="1" id="KW-0812">Transmembrane</keyword>
<reference evidence="3" key="2">
    <citation type="submission" date="2014-11" db="EMBL/GenBank/DDBJ databases">
        <title>Draft genome sequence of Hydrogenophaga intermedia S1.</title>
        <authorList>
            <person name="Gan H.M."/>
            <person name="Chew T.H."/>
            <person name="Stolz A."/>
        </authorList>
    </citation>
    <scope>NUCLEOTIDE SEQUENCE [LARGE SCALE GENOMIC DNA]</scope>
    <source>
        <strain evidence="3">S1</strain>
    </source>
</reference>
<name>A0A1L1PDK9_HYDIT</name>
<keyword evidence="1" id="KW-0472">Membrane</keyword>
<feature type="transmembrane region" description="Helical" evidence="1">
    <location>
        <begin position="58"/>
        <end position="79"/>
    </location>
</feature>
<keyword evidence="3" id="KW-1185">Reference proteome</keyword>
<protein>
    <submittedName>
        <fullName evidence="2">Uncharacterized protein</fullName>
    </submittedName>
</protein>